<reference evidence="1 2" key="1">
    <citation type="submission" date="2020-03" db="EMBL/GenBank/DDBJ databases">
        <title>Soil Listeria distribution.</title>
        <authorList>
            <person name="Liao J."/>
            <person name="Wiedmann M."/>
        </authorList>
    </citation>
    <scope>NUCLEOTIDE SEQUENCE [LARGE SCALE GENOMIC DNA]</scope>
    <source>
        <strain evidence="1 2">FSL L7-1833</strain>
    </source>
</reference>
<accession>A0A7X0TLJ4</accession>
<dbReference type="EMBL" id="JAAROL010000001">
    <property type="protein sequence ID" value="MBC1331087.1"/>
    <property type="molecule type" value="Genomic_DNA"/>
</dbReference>
<sequence>MNYQYVRVRVMPYPNGDVVVKEFKVGKNGVKSIWLRGQLLNIKTEKEEKPYIVFLIFEKEETE</sequence>
<evidence type="ECO:0000313" key="2">
    <source>
        <dbReference type="Proteomes" id="UP000532866"/>
    </source>
</evidence>
<dbReference type="AlphaFoldDB" id="A0A7X0TLJ4"/>
<dbReference type="RefSeq" id="WP_185372930.1">
    <property type="nucleotide sequence ID" value="NZ_JAAROL010000001.1"/>
</dbReference>
<protein>
    <submittedName>
        <fullName evidence="1">Uncharacterized protein</fullName>
    </submittedName>
</protein>
<gene>
    <name evidence="1" type="ORF">HB759_03900</name>
</gene>
<organism evidence="1 2">
    <name type="scientific">Listeria booriae</name>
    <dbReference type="NCBI Taxonomy" id="1552123"/>
    <lineage>
        <taxon>Bacteria</taxon>
        <taxon>Bacillati</taxon>
        <taxon>Bacillota</taxon>
        <taxon>Bacilli</taxon>
        <taxon>Bacillales</taxon>
        <taxon>Listeriaceae</taxon>
        <taxon>Listeria</taxon>
    </lineage>
</organism>
<name>A0A7X0TLJ4_9LIST</name>
<comment type="caution">
    <text evidence="1">The sequence shown here is derived from an EMBL/GenBank/DDBJ whole genome shotgun (WGS) entry which is preliminary data.</text>
</comment>
<evidence type="ECO:0000313" key="1">
    <source>
        <dbReference type="EMBL" id="MBC1331087.1"/>
    </source>
</evidence>
<dbReference type="Proteomes" id="UP000532866">
    <property type="component" value="Unassembled WGS sequence"/>
</dbReference>
<proteinExistence type="predicted"/>